<dbReference type="GO" id="GO:0030001">
    <property type="term" value="P:metal ion transport"/>
    <property type="evidence" value="ECO:0007669"/>
    <property type="project" value="InterPro"/>
</dbReference>
<comment type="caution">
    <text evidence="6">The sequence shown here is derived from an EMBL/GenBank/DDBJ whole genome shotgun (WGS) entry which is preliminary data.</text>
</comment>
<evidence type="ECO:0000313" key="7">
    <source>
        <dbReference type="Proteomes" id="UP000334990"/>
    </source>
</evidence>
<evidence type="ECO:0000256" key="3">
    <source>
        <dbReference type="ARBA" id="ARBA00022729"/>
    </source>
</evidence>
<dbReference type="InterPro" id="IPR050492">
    <property type="entry name" value="Bact_metal-bind_prot9"/>
</dbReference>
<dbReference type="InterPro" id="IPR006128">
    <property type="entry name" value="Lipoprotein_PsaA-like"/>
</dbReference>
<sequence>MRSLIAVTGVALLTSACGSTDRTPQSAAAGDALHLVAAFYPLQWLAQRVGGADVAVEGLTKPGVEPHDLELSPRQVADIQSSGLVVYIRGVQPAVDEAVQQHAADRGFDAASLVTTLAAGPDDGHGHNHAAGEDPDDHEEHEEVGYDPHIWLDPQRFATIATKLGERLASADPAHAAGYRERAAATAADLTALDTEFQRGLTTCANRAIVTSHTAFGYLASRYNLEQVGISGLDPDAEPSPARLAEVAGIARQKKVTTIFTEELVSPKVAEVLANEVGAKTAVLNPLESQPASGDYLTAMRGDLATLRTALGCT</sequence>
<keyword evidence="3" id="KW-0732">Signal</keyword>
<evidence type="ECO:0000313" key="6">
    <source>
        <dbReference type="EMBL" id="GES01797.1"/>
    </source>
</evidence>
<dbReference type="EMBL" id="BLAD01000053">
    <property type="protein sequence ID" value="GES01797.1"/>
    <property type="molecule type" value="Genomic_DNA"/>
</dbReference>
<organism evidence="6 7">
    <name type="scientific">Acrocarpospora corrugata</name>
    <dbReference type="NCBI Taxonomy" id="35763"/>
    <lineage>
        <taxon>Bacteria</taxon>
        <taxon>Bacillati</taxon>
        <taxon>Actinomycetota</taxon>
        <taxon>Actinomycetes</taxon>
        <taxon>Streptosporangiales</taxon>
        <taxon>Streptosporangiaceae</taxon>
        <taxon>Acrocarpospora</taxon>
    </lineage>
</organism>
<dbReference type="GO" id="GO:0046872">
    <property type="term" value="F:metal ion binding"/>
    <property type="evidence" value="ECO:0007669"/>
    <property type="project" value="InterPro"/>
</dbReference>
<reference evidence="6 7" key="1">
    <citation type="submission" date="2019-10" db="EMBL/GenBank/DDBJ databases">
        <title>Whole genome shotgun sequence of Acrocarpospora corrugata NBRC 13972.</title>
        <authorList>
            <person name="Ichikawa N."/>
            <person name="Kimura A."/>
            <person name="Kitahashi Y."/>
            <person name="Komaki H."/>
            <person name="Oguchi A."/>
        </authorList>
    </citation>
    <scope>NUCLEOTIDE SEQUENCE [LARGE SCALE GENOMIC DNA]</scope>
    <source>
        <strain evidence="6 7">NBRC 13972</strain>
    </source>
</reference>
<name>A0A5M3VY57_9ACTN</name>
<evidence type="ECO:0000256" key="2">
    <source>
        <dbReference type="ARBA" id="ARBA00022448"/>
    </source>
</evidence>
<dbReference type="SUPFAM" id="SSF53807">
    <property type="entry name" value="Helical backbone' metal receptor"/>
    <property type="match status" value="1"/>
</dbReference>
<feature type="region of interest" description="Disordered" evidence="5">
    <location>
        <begin position="120"/>
        <end position="141"/>
    </location>
</feature>
<keyword evidence="2 4" id="KW-0813">Transport</keyword>
<dbReference type="AlphaFoldDB" id="A0A5M3VY57"/>
<accession>A0A5M3VY57</accession>
<evidence type="ECO:0000256" key="4">
    <source>
        <dbReference type="RuleBase" id="RU003512"/>
    </source>
</evidence>
<dbReference type="Gene3D" id="3.40.50.1980">
    <property type="entry name" value="Nitrogenase molybdenum iron protein domain"/>
    <property type="match status" value="2"/>
</dbReference>
<proteinExistence type="inferred from homology"/>
<dbReference type="PRINTS" id="PR00690">
    <property type="entry name" value="ADHESNFAMILY"/>
</dbReference>
<keyword evidence="7" id="KW-1185">Reference proteome</keyword>
<comment type="similarity">
    <text evidence="1 4">Belongs to the bacterial solute-binding protein 9 family.</text>
</comment>
<dbReference type="PANTHER" id="PTHR42953">
    <property type="entry name" value="HIGH-AFFINITY ZINC UPTAKE SYSTEM PROTEIN ZNUA-RELATED"/>
    <property type="match status" value="1"/>
</dbReference>
<dbReference type="PANTHER" id="PTHR42953:SF3">
    <property type="entry name" value="HIGH-AFFINITY ZINC UPTAKE SYSTEM PROTEIN ZNUA"/>
    <property type="match status" value="1"/>
</dbReference>
<gene>
    <name evidence="6" type="ORF">Acor_38620</name>
</gene>
<dbReference type="PROSITE" id="PS51257">
    <property type="entry name" value="PROKAR_LIPOPROTEIN"/>
    <property type="match status" value="1"/>
</dbReference>
<evidence type="ECO:0000256" key="1">
    <source>
        <dbReference type="ARBA" id="ARBA00011028"/>
    </source>
</evidence>
<dbReference type="Proteomes" id="UP000334990">
    <property type="component" value="Unassembled WGS sequence"/>
</dbReference>
<evidence type="ECO:0000256" key="5">
    <source>
        <dbReference type="SAM" id="MobiDB-lite"/>
    </source>
</evidence>
<dbReference type="RefSeq" id="WP_246238772.1">
    <property type="nucleotide sequence ID" value="NZ_BAAABN010000030.1"/>
</dbReference>
<dbReference type="GO" id="GO:0007155">
    <property type="term" value="P:cell adhesion"/>
    <property type="evidence" value="ECO:0007669"/>
    <property type="project" value="InterPro"/>
</dbReference>
<feature type="compositionally biased region" description="Basic and acidic residues" evidence="5">
    <location>
        <begin position="122"/>
        <end position="132"/>
    </location>
</feature>
<protein>
    <submittedName>
        <fullName evidence="6">Zinc ABC transporter substrate-binding protein</fullName>
    </submittedName>
</protein>
<dbReference type="InterPro" id="IPR006127">
    <property type="entry name" value="ZnuA-like"/>
</dbReference>
<dbReference type="Pfam" id="PF01297">
    <property type="entry name" value="ZnuA"/>
    <property type="match status" value="1"/>
</dbReference>